<feature type="region of interest" description="Disordered" evidence="6">
    <location>
        <begin position="1"/>
        <end position="33"/>
    </location>
</feature>
<dbReference type="GO" id="GO:0051123">
    <property type="term" value="P:RNA polymerase II preinitiation complex assembly"/>
    <property type="evidence" value="ECO:0007669"/>
    <property type="project" value="TreeGrafter"/>
</dbReference>
<organism evidence="8 9">
    <name type="scientific">Papiliotrema laurentii</name>
    <name type="common">Cryptococcus laurentii</name>
    <dbReference type="NCBI Taxonomy" id="5418"/>
    <lineage>
        <taxon>Eukaryota</taxon>
        <taxon>Fungi</taxon>
        <taxon>Dikarya</taxon>
        <taxon>Basidiomycota</taxon>
        <taxon>Agaricomycotina</taxon>
        <taxon>Tremellomycetes</taxon>
        <taxon>Tremellales</taxon>
        <taxon>Rhynchogastremaceae</taxon>
        <taxon>Papiliotrema</taxon>
    </lineage>
</organism>
<gene>
    <name evidence="8" type="ORF">DB88DRAFT_497601</name>
</gene>
<dbReference type="AlphaFoldDB" id="A0AAD9FQB9"/>
<accession>A0AAD9FQB9</accession>
<evidence type="ECO:0000259" key="7">
    <source>
        <dbReference type="Pfam" id="PF03847"/>
    </source>
</evidence>
<keyword evidence="3" id="KW-0805">Transcription regulation</keyword>
<evidence type="ECO:0000256" key="3">
    <source>
        <dbReference type="ARBA" id="ARBA00023015"/>
    </source>
</evidence>
<sequence>MATPNPTAPPAQRPVRPPGGAPGQASRPDMNSVVNNIPNLFAMDRDGRLGPTQAVQLRQLIASQARLISLRSALKQENPNPLLDLPTHLNPTIPSPNPNGNGALPVLVSKEVFNEHIQAGIREAARVGSLVIPLPQLSKMLKDTPEKRQADLAKDAVLRTRFNYSVAWYTKQAEGFVINVKGNAVPAIQNNASNAANNANANAAQRTPSSNSSPATTPGPSGTTTATAAQSVRPPPPAPPPAAVSTTTTSASSSTPAPVAPAASAPQVAPAAPPTPAGTTAPAAASSATAATAPAASVGSAPPPAPSTAPPPTETPGPSGPPAPSSSSAIDATPTVQVKTEEGTSEFTVAKPPPPPAPPVVVPPPAPVVPVEPEDKRRKRKLKEWLGEMGPGMEFELGVQDIWSELIDGFVQESARGAAKLARHRRSDKVGVKDVAYFLDKTYHLTVPGFNAHVPERVHLAPEVKDRDNRNKKSVAPNAARLARARAAAVAASSSGKEKEEEE</sequence>
<comment type="caution">
    <text evidence="8">The sequence shown here is derived from an EMBL/GenBank/DDBJ whole genome shotgun (WGS) entry which is preliminary data.</text>
</comment>
<protein>
    <recommendedName>
        <fullName evidence="7">Transcription initiation factor TFIID subunit 12 domain-containing protein</fullName>
    </recommendedName>
</protein>
<feature type="compositionally biased region" description="Low complexity" evidence="6">
    <location>
        <begin position="243"/>
        <end position="270"/>
    </location>
</feature>
<feature type="compositionally biased region" description="Low complexity" evidence="6">
    <location>
        <begin position="325"/>
        <end position="335"/>
    </location>
</feature>
<feature type="compositionally biased region" description="Pro residues" evidence="6">
    <location>
        <begin position="233"/>
        <end position="242"/>
    </location>
</feature>
<evidence type="ECO:0000256" key="4">
    <source>
        <dbReference type="ARBA" id="ARBA00023163"/>
    </source>
</evidence>
<dbReference type="EMBL" id="JAODAN010000009">
    <property type="protein sequence ID" value="KAK1922227.1"/>
    <property type="molecule type" value="Genomic_DNA"/>
</dbReference>
<evidence type="ECO:0000313" key="9">
    <source>
        <dbReference type="Proteomes" id="UP001182556"/>
    </source>
</evidence>
<dbReference type="GO" id="GO:0046982">
    <property type="term" value="F:protein heterodimerization activity"/>
    <property type="evidence" value="ECO:0007669"/>
    <property type="project" value="InterPro"/>
</dbReference>
<dbReference type="GO" id="GO:0003677">
    <property type="term" value="F:DNA binding"/>
    <property type="evidence" value="ECO:0007669"/>
    <property type="project" value="TreeGrafter"/>
</dbReference>
<evidence type="ECO:0000256" key="6">
    <source>
        <dbReference type="SAM" id="MobiDB-lite"/>
    </source>
</evidence>
<dbReference type="InterPro" id="IPR009072">
    <property type="entry name" value="Histone-fold"/>
</dbReference>
<dbReference type="Proteomes" id="UP001182556">
    <property type="component" value="Unassembled WGS sequence"/>
</dbReference>
<reference evidence="8" key="1">
    <citation type="submission" date="2023-02" db="EMBL/GenBank/DDBJ databases">
        <title>Identification and recombinant expression of a fungal hydrolase from Papiliotrema laurentii that hydrolyzes apple cutin and clears colloidal polyester polyurethane.</title>
        <authorList>
            <consortium name="DOE Joint Genome Institute"/>
            <person name="Roman V.A."/>
            <person name="Bojanowski C."/>
            <person name="Crable B.R."/>
            <person name="Wagner D.N."/>
            <person name="Hung C.S."/>
            <person name="Nadeau L.J."/>
            <person name="Schratz L."/>
            <person name="Haridas S."/>
            <person name="Pangilinan J."/>
            <person name="Lipzen A."/>
            <person name="Na H."/>
            <person name="Yan M."/>
            <person name="Ng V."/>
            <person name="Grigoriev I.V."/>
            <person name="Spatafora J.W."/>
            <person name="Barlow D."/>
            <person name="Biffinger J."/>
            <person name="Kelley-Loughnane N."/>
            <person name="Varaljay V.A."/>
            <person name="Crookes-Goodson W.J."/>
        </authorList>
    </citation>
    <scope>NUCLEOTIDE SEQUENCE</scope>
    <source>
        <strain evidence="8">5307AH</strain>
    </source>
</reference>
<dbReference type="PANTHER" id="PTHR12264">
    <property type="entry name" value="TRANSCRIPTION INITIATION FACTOR TFIID SUBUNIT 12"/>
    <property type="match status" value="1"/>
</dbReference>
<feature type="compositionally biased region" description="Pro residues" evidence="6">
    <location>
        <begin position="1"/>
        <end position="20"/>
    </location>
</feature>
<evidence type="ECO:0000313" key="8">
    <source>
        <dbReference type="EMBL" id="KAK1922227.1"/>
    </source>
</evidence>
<dbReference type="Pfam" id="PF03847">
    <property type="entry name" value="TFIID_20kDa"/>
    <property type="match status" value="1"/>
</dbReference>
<comment type="subcellular location">
    <subcellularLocation>
        <location evidence="1">Nucleus</location>
    </subcellularLocation>
</comment>
<feature type="compositionally biased region" description="Pro residues" evidence="6">
    <location>
        <begin position="301"/>
        <end position="324"/>
    </location>
</feature>
<name>A0AAD9FQB9_PAPLA</name>
<dbReference type="GO" id="GO:0000124">
    <property type="term" value="C:SAGA complex"/>
    <property type="evidence" value="ECO:0007669"/>
    <property type="project" value="InterPro"/>
</dbReference>
<dbReference type="CDD" id="cd07981">
    <property type="entry name" value="HFD_TAF12"/>
    <property type="match status" value="1"/>
</dbReference>
<feature type="compositionally biased region" description="Low complexity" evidence="6">
    <location>
        <begin position="277"/>
        <end position="300"/>
    </location>
</feature>
<keyword evidence="9" id="KW-1185">Reference proteome</keyword>
<keyword evidence="4" id="KW-0804">Transcription</keyword>
<feature type="compositionally biased region" description="Low complexity" evidence="6">
    <location>
        <begin position="199"/>
        <end position="229"/>
    </location>
</feature>
<feature type="domain" description="Transcription initiation factor TFIID subunit 12" evidence="7">
    <location>
        <begin position="379"/>
        <end position="445"/>
    </location>
</feature>
<dbReference type="InterPro" id="IPR037794">
    <property type="entry name" value="TAF12"/>
</dbReference>
<dbReference type="GO" id="GO:0017025">
    <property type="term" value="F:TBP-class protein binding"/>
    <property type="evidence" value="ECO:0007669"/>
    <property type="project" value="TreeGrafter"/>
</dbReference>
<dbReference type="GO" id="GO:0005669">
    <property type="term" value="C:transcription factor TFIID complex"/>
    <property type="evidence" value="ECO:0007669"/>
    <property type="project" value="InterPro"/>
</dbReference>
<feature type="region of interest" description="Disordered" evidence="6">
    <location>
        <begin position="199"/>
        <end position="377"/>
    </location>
</feature>
<evidence type="ECO:0000256" key="5">
    <source>
        <dbReference type="ARBA" id="ARBA00023242"/>
    </source>
</evidence>
<dbReference type="SUPFAM" id="SSF47113">
    <property type="entry name" value="Histone-fold"/>
    <property type="match status" value="1"/>
</dbReference>
<dbReference type="Gene3D" id="1.10.20.10">
    <property type="entry name" value="Histone, subunit A"/>
    <property type="match status" value="1"/>
</dbReference>
<comment type="similarity">
    <text evidence="2">Belongs to the TAF12 family.</text>
</comment>
<dbReference type="InterPro" id="IPR003228">
    <property type="entry name" value="TFIID_TAF12_dom"/>
</dbReference>
<proteinExistence type="inferred from homology"/>
<feature type="compositionally biased region" description="Pro residues" evidence="6">
    <location>
        <begin position="351"/>
        <end position="370"/>
    </location>
</feature>
<dbReference type="PANTHER" id="PTHR12264:SF21">
    <property type="entry name" value="TRANSCRIPTION INITIATION FACTOR TFIID SUBUNIT 12"/>
    <property type="match status" value="1"/>
</dbReference>
<evidence type="ECO:0000256" key="1">
    <source>
        <dbReference type="ARBA" id="ARBA00004123"/>
    </source>
</evidence>
<evidence type="ECO:0000256" key="2">
    <source>
        <dbReference type="ARBA" id="ARBA00007530"/>
    </source>
</evidence>
<keyword evidence="5" id="KW-0539">Nucleus</keyword>